<organism evidence="2">
    <name type="scientific">Caenorhabditis brenneri</name>
    <name type="common">Nematode worm</name>
    <dbReference type="NCBI Taxonomy" id="135651"/>
    <lineage>
        <taxon>Eukaryota</taxon>
        <taxon>Metazoa</taxon>
        <taxon>Ecdysozoa</taxon>
        <taxon>Nematoda</taxon>
        <taxon>Chromadorea</taxon>
        <taxon>Rhabditida</taxon>
        <taxon>Rhabditina</taxon>
        <taxon>Rhabditomorpha</taxon>
        <taxon>Rhabditoidea</taxon>
        <taxon>Rhabditidae</taxon>
        <taxon>Peloderinae</taxon>
        <taxon>Caenorhabditis</taxon>
    </lineage>
</organism>
<sequence length="228" mass="26463">MSYLFDDLKSFMVAHSFFKKFASCSSTLLKLMQDTISNPCEHSYGIFKNECERTPPLRFAMLFLETYLNGMFWNSNMYGPNSLKERIQKLNKEMNQWYEDYHDQNKGWDGVKQLVEEIQDNNTHIGNHEKADLLQRRIDEILSNHDSYESFINSLGEEIDRKCACSFVGMIRANNNVAVRWVNCDPSDVPNGPGAFTHVDTQTRHMQTGMLGHRTIRGDRFFVIVGIK</sequence>
<dbReference type="AlphaFoldDB" id="G0M921"/>
<dbReference type="InterPro" id="IPR007767">
    <property type="entry name" value="DUF684"/>
</dbReference>
<gene>
    <name evidence="1" type="ORF">CAEBREN_29905</name>
</gene>
<name>G0M921_CAEBE</name>
<dbReference type="OrthoDB" id="5789346at2759"/>
<protein>
    <submittedName>
        <fullName evidence="1">Uncharacterized protein</fullName>
    </submittedName>
</protein>
<evidence type="ECO:0000313" key="1">
    <source>
        <dbReference type="EMBL" id="EGT30753.1"/>
    </source>
</evidence>
<dbReference type="InParanoid" id="G0M921"/>
<evidence type="ECO:0000313" key="2">
    <source>
        <dbReference type="Proteomes" id="UP000008068"/>
    </source>
</evidence>
<reference evidence="2" key="1">
    <citation type="submission" date="2011-07" db="EMBL/GenBank/DDBJ databases">
        <authorList>
            <consortium name="Caenorhabditis brenneri Sequencing and Analysis Consortium"/>
            <person name="Wilson R.K."/>
        </authorList>
    </citation>
    <scope>NUCLEOTIDE SEQUENCE [LARGE SCALE GENOMIC DNA]</scope>
    <source>
        <strain evidence="2">PB2801</strain>
    </source>
</reference>
<dbReference type="PANTHER" id="PTHR31464:SF7">
    <property type="entry name" value="DUF4781 DOMAIN-CONTAINING PROTEIN"/>
    <property type="match status" value="1"/>
</dbReference>
<dbReference type="STRING" id="135651.G0M921"/>
<dbReference type="eggNOG" id="ENOG502R8GY">
    <property type="taxonomic scope" value="Eukaryota"/>
</dbReference>
<dbReference type="PANTHER" id="PTHR31464">
    <property type="entry name" value="PROTEIN CBG01266"/>
    <property type="match status" value="1"/>
</dbReference>
<accession>G0M921</accession>
<dbReference type="EMBL" id="GL379787">
    <property type="protein sequence ID" value="EGT30753.1"/>
    <property type="molecule type" value="Genomic_DNA"/>
</dbReference>
<keyword evidence="2" id="KW-1185">Reference proteome</keyword>
<dbReference type="Proteomes" id="UP000008068">
    <property type="component" value="Unassembled WGS sequence"/>
</dbReference>
<proteinExistence type="predicted"/>
<dbReference type="HOGENOM" id="CLU_1215699_0_0_1"/>
<dbReference type="Pfam" id="PF05075">
    <property type="entry name" value="DUF684"/>
    <property type="match status" value="2"/>
</dbReference>